<gene>
    <name evidence="2" type="ORF">BN1723_019469</name>
</gene>
<proteinExistence type="predicted"/>
<reference evidence="3" key="1">
    <citation type="submission" date="2015-05" db="EMBL/GenBank/DDBJ databases">
        <authorList>
            <person name="Fogelqvist Johan"/>
        </authorList>
    </citation>
    <scope>NUCLEOTIDE SEQUENCE [LARGE SCALE GENOMIC DNA]</scope>
</reference>
<evidence type="ECO:0000256" key="1">
    <source>
        <dbReference type="SAM" id="MobiDB-lite"/>
    </source>
</evidence>
<protein>
    <submittedName>
        <fullName evidence="2">Uncharacterized protein</fullName>
    </submittedName>
</protein>
<accession>A0A0G4ND23</accession>
<dbReference type="EMBL" id="CVQI01034078">
    <property type="protein sequence ID" value="CRK44541.1"/>
    <property type="molecule type" value="Genomic_DNA"/>
</dbReference>
<dbReference type="Proteomes" id="UP000045706">
    <property type="component" value="Unassembled WGS sequence"/>
</dbReference>
<sequence>PTGPPQGEQGPQPATVQQVGDGHRRPHGRA</sequence>
<dbReference type="AlphaFoldDB" id="A0A0G4ND23"/>
<name>A0A0G4ND23_VERLO</name>
<evidence type="ECO:0000313" key="2">
    <source>
        <dbReference type="EMBL" id="CRK44541.1"/>
    </source>
</evidence>
<evidence type="ECO:0000313" key="3">
    <source>
        <dbReference type="Proteomes" id="UP000045706"/>
    </source>
</evidence>
<feature type="compositionally biased region" description="Low complexity" evidence="1">
    <location>
        <begin position="1"/>
        <end position="13"/>
    </location>
</feature>
<feature type="region of interest" description="Disordered" evidence="1">
    <location>
        <begin position="1"/>
        <end position="30"/>
    </location>
</feature>
<organism evidence="2 3">
    <name type="scientific">Verticillium longisporum</name>
    <name type="common">Verticillium dahliae var. longisporum</name>
    <dbReference type="NCBI Taxonomy" id="100787"/>
    <lineage>
        <taxon>Eukaryota</taxon>
        <taxon>Fungi</taxon>
        <taxon>Dikarya</taxon>
        <taxon>Ascomycota</taxon>
        <taxon>Pezizomycotina</taxon>
        <taxon>Sordariomycetes</taxon>
        <taxon>Hypocreomycetidae</taxon>
        <taxon>Glomerellales</taxon>
        <taxon>Plectosphaerellaceae</taxon>
        <taxon>Verticillium</taxon>
    </lineage>
</organism>
<feature type="non-terminal residue" evidence="2">
    <location>
        <position position="1"/>
    </location>
</feature>